<dbReference type="InterPro" id="IPR036322">
    <property type="entry name" value="WD40_repeat_dom_sf"/>
</dbReference>
<keyword evidence="1" id="KW-0175">Coiled coil</keyword>
<dbReference type="Pfam" id="PF15392">
    <property type="entry name" value="Joubert"/>
    <property type="match status" value="1"/>
</dbReference>
<dbReference type="SUPFAM" id="SSF50978">
    <property type="entry name" value="WD40 repeat-like"/>
    <property type="match status" value="1"/>
</dbReference>
<feature type="compositionally biased region" description="Basic and acidic residues" evidence="2">
    <location>
        <begin position="2477"/>
        <end position="2486"/>
    </location>
</feature>
<dbReference type="GO" id="GO:0060976">
    <property type="term" value="P:coronary vasculature development"/>
    <property type="evidence" value="ECO:0007669"/>
    <property type="project" value="Ensembl"/>
</dbReference>
<proteinExistence type="predicted"/>
<feature type="coiled-coil region" evidence="1">
    <location>
        <begin position="2703"/>
        <end position="2730"/>
    </location>
</feature>
<sequence length="3171" mass="359785">MEIRLEILTSTSIKQKKPWPRVSWLGQENEAVFLLDDKFINEINLLSGRTKKKIPSLKPLLKDVIVLTTSSNDAWLGGVLTTGELFLWNKDQDCLKTIQVTEKPKEMIEAIVANSLRLYLYVSGNGKRILLVTPSGCIFLWEYLELKDILSSKSLSLVGQWSQVIPEKTVVLPSTEDKEAVVNAVFIKNELFGDCCLCLFTFYSGECLKLTFLAIRWHENEFTSIRALSYHVHWAQQECLLCSLIPKCESVKSRGALIAAFSRDGLTLAVTLNQKDPKATQVLFINTLNFVSLSGSLKGCSNKNPVVPATLIRSYWVGDISWTHDSLFLACVLKRGSLVLLTCQGELLTLITSGCSIEFGPAEFIPLHPLITYRPQQFMFQDSNNSIDSSASDSDPMRQRFSIKAHSRLPYLIISDGYMITTLRFLDKLSPSILMRSLLLDSTQRLEKTYRNVILSKPKSKELNLLSLNSLRSSLLKHQGHESSADSTVPKFLQTEETMKLNEKTADFQDFEAEETNEGRQFPNNLFPFWNQKNDLLFSSVKEGRLEFASMFDTIHAEDDTEETDGTITELHSIQKNLLAAWTIGISKNVIQKNLMLNYTIVCITHFFYILQFIKCPFPKLDLFLSKSSRCNAWILCVFQLFHQCLSIQYWDIRYKQDVGHLIKLTSNTIKLLLTQQQKGQLFSEKLLACFYLLKMVADSLNAIYHLQPEVVSASTDGGRTADKDSLVAPIFQMFRDSGSQENWSQNSSFEIHPQVINLVQQPGHRLIVLWRLLYKKTLWYEAQLSQRVSEGDRELTENTTHEASTVKSLLCHIQANLQTAGDCLSQTLELKSINGEEYFLLGSYEKAVELWKKALQEIQEKGGRRTCILQIRYYLSLLYCYLYSYNLNDAQGLCDQLVREILRWSQIPVKENEDCSVPEKSHCAGGVPGNAHPEAAVRVVQSMARFMAAYFTNQQLCILPPHNVNVLPPLHIKTEQSLRLIPLQHSKVASVVRDQNLCNVWTVEYALELLFIGGLVPEAVWLAHKLGDWKTSVSIGVAFQLFCKRDSNFMRFKKKGLNLPLNITPAQIFHEKLQCFLGQPASLEAKNEMGTKYKQFTDPIEEEDANLLFGSVQEVLKASVMADADILSETFQLLIDSAKDFSKRLWGLVPVGLYLPAPPLFCPQPAILSEEDGDDLLLKAEKDNRQKVSGILQRVLLLFRAARCSFPVAQWYILQLRWARKVMQKIRMKGSLPSLNPFPQSLLNYCKGGVAFFIPGATGDHKLDEVSIRVIGCFRELCALCWMLHVRDKLSYSCRQYQKARENRRGEKDLEVEFDSCVVEHCLSTVEWAYRMLPFSRFFNIEDLIQDIILSLIGELPPIRQVAEIFVKAFPNPKDVRVPLREKYHSLQQRLRRCVVKGPQTEEMMSGIMHSIHKVRAKALKRVRRNIGSFEMNIWEPIEEEKPDEAPGFDGFSLGTSLSRSTLTELGNSVVHSDADTADTFSEVLLVEETSRTHFYQRSALNHTELTLIGKHSDKKEICHQKENPKRKEDHEKLSQSTLPIIGVWEFERDDDEYIKFLDLFLSYVLEKDLYSSRDLGIPFLTSFSGQLREHELNSLLFDVHTTLKRRQGKTKSQNVFRAGSCFVAAPESYESEKSSSLNEGYTINLENQTLSTSVMFNQGITPFLEKPLNEVHKNEGKSGLFGLKQKSIYRIQDDNREKPLIQRSSNIFWSPKSIKTRRCIFRAIQCDDINPQEDLPVALENTFGSIGRLLEWMIRWSDRRLLCDSGITESSCEYSPVLRVKTSTAAILTSLWLLEQPYFASYKAKNGIIKVVENHYTESQIVPSIEKEHKTDAGCLVAVATQGGTEERNDQNKSCQSILNRMPTEAKNPEVREINDEIISITHNTEKEFIDINEDLLEVETFTQEEMDMHISDYEEDTKEPVGGLKSTNIAICTLTLPQQLEHSTEEVQCPREETLETNMEKKLTEQKSMIEAVSNPEHTIPHSFCVDTSSEISSAQISTFKDKSSSVPPLVSSGVTVASQTPVPTPQKTQRNEHMAQLPDSSDSVRQMLQDEMFKLVQLQQINFMSLMQVVGSSFANIPDIHQLLQQSQSVHLGGSQVSNPPGRGCGDVEDSSRNLKERFFIKPQSMGECTREPGKNSPHYHEGIIQSDQTSNGNVQNVPCESTPLCQLDGQPKKRGLTPTSQNSPPILFSPAPGNTHLHLLSTPSVVQKTARLIPRAKTFSPSDGFPLLQFQPKREFKPLCLHTGRVPQIPFRPLPQPREAWGLSDSCQPALPRKVMHTTSISHLNLSQYNTEVIKKAVEQKKWEESVITEIPKHVNLDQYIGQENQTTQQDSSICIKPEKNFNVKPGPLEISPHSSFGLPLLHLQFKPPYIFSSTSSASVTVPSIPLRTVAEERKYPRLSLLHSCLSPENMYKKLQLIPLENLTAFKQRQQKLTPNLFEQGDSRHLQLLKVKIEPSEVRQGKDSKKRQRRRAEKELQEKRSEKLKRKPSVTFRPEDSIINNDDSEIIKKPKEQQEHCGSQPLVDFDIPFEMLQDDLNTSAGLHFMASIKKKAIGSQDASTNTDPEHEPLNVPQLLDPDVYLNLKLSTEISDKPLSPSTPHAVTNLELPVREEPSNDNVIKQQSDHPEVPSSAELHYMAASVTNAFPPHNFNSQGLPKPEFQFKEERTRSDSAEDYPLWKLLQDVSATCPAPSPAARRLEHLTSKLQKIDEQLSTIQNIAENIEQDFPRPEMLYLHCDKVGRTDHIELSSGPEFEKPLASKTISISEEVQFLTVMDEEDQSNKEETSEVEFSVTENHSSRKTCVFPTASSAVSLSTEQNTTTPGMNNSDELFESVSEDPLQITGLTDIADIIDDLISKDGISSEELGLTEQQARDISRIQHSSGRHPQRTEKERREIQVWMKRKQKERMAEYLKQLAEKRGQEHNPFCPRSNPFYMTSREIRLRQKRKHEKDRLLLSENYSRRISQAYGLMNELLSESVQLPTVAPKPLPNKPSTTQPSRRQHCPSPRGENQHGHNCPLNRPRKVRYISKPSCTRKGKPFGQPQGSPQSCGSHAPCRTWQHTKKHGRAGLVPQTKQVCIEYEREETVVSPWMLPSEIHKILHESHNSLLQDLSPTEEEEPEPPFGVGGMDSISESTGSILSKLDWNAIEDMVASVDKSLSVHCALDL</sequence>
<feature type="region of interest" description="Disordered" evidence="2">
    <location>
        <begin position="2095"/>
        <end position="2114"/>
    </location>
</feature>
<dbReference type="GO" id="GO:0021549">
    <property type="term" value="P:cerebellum development"/>
    <property type="evidence" value="ECO:0007669"/>
    <property type="project" value="Ensembl"/>
</dbReference>
<dbReference type="InterPro" id="IPR028236">
    <property type="entry name" value="CPLANE1"/>
</dbReference>
<feature type="compositionally biased region" description="Polar residues" evidence="2">
    <location>
        <begin position="2019"/>
        <end position="2032"/>
    </location>
</feature>
<feature type="compositionally biased region" description="Polar residues" evidence="2">
    <location>
        <begin position="2150"/>
        <end position="2162"/>
    </location>
</feature>
<dbReference type="GO" id="GO:0003281">
    <property type="term" value="P:ventricular septum development"/>
    <property type="evidence" value="ECO:0007669"/>
    <property type="project" value="Ensembl"/>
</dbReference>
<feature type="compositionally biased region" description="Basic residues" evidence="2">
    <location>
        <begin position="3025"/>
        <end position="3042"/>
    </location>
</feature>
<dbReference type="Ensembl" id="ENSPSMT00000005076.1">
    <property type="protein sequence ID" value="ENSPSMP00000004197.1"/>
    <property type="gene ID" value="ENSPSMG00000003356.1"/>
</dbReference>
<dbReference type="PANTHER" id="PTHR14492">
    <property type="entry name" value="JBTS17"/>
    <property type="match status" value="1"/>
</dbReference>
<dbReference type="GO" id="GO:1904491">
    <property type="term" value="P:protein localization to ciliary transition zone"/>
    <property type="evidence" value="ECO:0007669"/>
    <property type="project" value="Ensembl"/>
</dbReference>
<feature type="region of interest" description="Disordered" evidence="2">
    <location>
        <begin position="2019"/>
        <end position="2042"/>
    </location>
</feature>
<organism evidence="3 4">
    <name type="scientific">Prolemur simus</name>
    <name type="common">Greater bamboo lemur</name>
    <name type="synonym">Hapalemur simus</name>
    <dbReference type="NCBI Taxonomy" id="1328070"/>
    <lineage>
        <taxon>Eukaryota</taxon>
        <taxon>Metazoa</taxon>
        <taxon>Chordata</taxon>
        <taxon>Craniata</taxon>
        <taxon>Vertebrata</taxon>
        <taxon>Euteleostomi</taxon>
        <taxon>Mammalia</taxon>
        <taxon>Eutheria</taxon>
        <taxon>Euarchontoglires</taxon>
        <taxon>Primates</taxon>
        <taxon>Strepsirrhini</taxon>
        <taxon>Lemuriformes</taxon>
        <taxon>Lemuridae</taxon>
        <taxon>Prolemur</taxon>
    </lineage>
</organism>
<dbReference type="GeneTree" id="ENSGT00800000124150"/>
<dbReference type="Proteomes" id="UP000694414">
    <property type="component" value="Unplaced"/>
</dbReference>
<dbReference type="GO" id="GO:0060271">
    <property type="term" value="P:cilium assembly"/>
    <property type="evidence" value="ECO:0007669"/>
    <property type="project" value="Ensembl"/>
</dbReference>
<protein>
    <submittedName>
        <fullName evidence="3">Ciliosis and planar polarity effector complex subunit 1</fullName>
    </submittedName>
</protein>
<accession>A0A8C8YRG1</accession>
<feature type="region of interest" description="Disordered" evidence="2">
    <location>
        <begin position="2462"/>
        <end position="2502"/>
    </location>
</feature>
<reference evidence="3" key="2">
    <citation type="submission" date="2025-09" db="UniProtKB">
        <authorList>
            <consortium name="Ensembl"/>
        </authorList>
    </citation>
    <scope>IDENTIFICATION</scope>
</reference>
<dbReference type="GO" id="GO:0001822">
    <property type="term" value="P:kidney development"/>
    <property type="evidence" value="ECO:0007669"/>
    <property type="project" value="Ensembl"/>
</dbReference>
<keyword evidence="4" id="KW-1185">Reference proteome</keyword>
<feature type="region of interest" description="Disordered" evidence="2">
    <location>
        <begin position="2130"/>
        <end position="2162"/>
    </location>
</feature>
<evidence type="ECO:0000256" key="2">
    <source>
        <dbReference type="SAM" id="MobiDB-lite"/>
    </source>
</evidence>
<dbReference type="PANTHER" id="PTHR14492:SF4">
    <property type="entry name" value="CILIOGENESIS AND PLANAR POLARITY EFFECTOR 1"/>
    <property type="match status" value="1"/>
</dbReference>
<dbReference type="GO" id="GO:0060021">
    <property type="term" value="P:roof of mouth development"/>
    <property type="evidence" value="ECO:0007669"/>
    <property type="project" value="Ensembl"/>
</dbReference>
<dbReference type="GO" id="GO:0042733">
    <property type="term" value="P:embryonic digit morphogenesis"/>
    <property type="evidence" value="ECO:0007669"/>
    <property type="project" value="Ensembl"/>
</dbReference>
<evidence type="ECO:0000256" key="1">
    <source>
        <dbReference type="SAM" id="Coils"/>
    </source>
</evidence>
<feature type="region of interest" description="Disordered" evidence="2">
    <location>
        <begin position="3114"/>
        <end position="3135"/>
    </location>
</feature>
<gene>
    <name evidence="3" type="primary">CPLANE1</name>
</gene>
<dbReference type="GO" id="GO:0035869">
    <property type="term" value="C:ciliary transition zone"/>
    <property type="evidence" value="ECO:0007669"/>
    <property type="project" value="Ensembl"/>
</dbReference>
<name>A0A8C8YRG1_PROSS</name>
<feature type="compositionally biased region" description="Basic and acidic residues" evidence="2">
    <location>
        <begin position="2133"/>
        <end position="2146"/>
    </location>
</feature>
<reference evidence="3" key="1">
    <citation type="submission" date="2025-08" db="UniProtKB">
        <authorList>
            <consortium name="Ensembl"/>
        </authorList>
    </citation>
    <scope>IDENTIFICATION</scope>
</reference>
<feature type="region of interest" description="Disordered" evidence="2">
    <location>
        <begin position="2987"/>
        <end position="3058"/>
    </location>
</feature>
<evidence type="ECO:0000313" key="4">
    <source>
        <dbReference type="Proteomes" id="UP000694414"/>
    </source>
</evidence>
<evidence type="ECO:0000313" key="3">
    <source>
        <dbReference type="Ensembl" id="ENSPSMP00000004197.1"/>
    </source>
</evidence>
<dbReference type="GO" id="GO:0001736">
    <property type="term" value="P:establishment of planar polarity"/>
    <property type="evidence" value="ECO:0007669"/>
    <property type="project" value="Ensembl"/>
</dbReference>